<dbReference type="EMBL" id="CH479214">
    <property type="protein sequence ID" value="EDW33428.1"/>
    <property type="molecule type" value="Genomic_DNA"/>
</dbReference>
<reference evidence="1 2" key="1">
    <citation type="journal article" date="2007" name="Nature">
        <title>Evolution of genes and genomes on the Drosophila phylogeny.</title>
        <authorList>
            <consortium name="Drosophila 12 Genomes Consortium"/>
            <person name="Clark A.G."/>
            <person name="Eisen M.B."/>
            <person name="Smith D.R."/>
            <person name="Bergman C.M."/>
            <person name="Oliver B."/>
            <person name="Markow T.A."/>
            <person name="Kaufman T.C."/>
            <person name="Kellis M."/>
            <person name="Gelbart W."/>
            <person name="Iyer V.N."/>
            <person name="Pollard D.A."/>
            <person name="Sackton T.B."/>
            <person name="Larracuente A.M."/>
            <person name="Singh N.D."/>
            <person name="Abad J.P."/>
            <person name="Abt D.N."/>
            <person name="Adryan B."/>
            <person name="Aguade M."/>
            <person name="Akashi H."/>
            <person name="Anderson W.W."/>
            <person name="Aquadro C.F."/>
            <person name="Ardell D.H."/>
            <person name="Arguello R."/>
            <person name="Artieri C.G."/>
            <person name="Barbash D.A."/>
            <person name="Barker D."/>
            <person name="Barsanti P."/>
            <person name="Batterham P."/>
            <person name="Batzoglou S."/>
            <person name="Begun D."/>
            <person name="Bhutkar A."/>
            <person name="Blanco E."/>
            <person name="Bosak S.A."/>
            <person name="Bradley R.K."/>
            <person name="Brand A.D."/>
            <person name="Brent M.R."/>
            <person name="Brooks A.N."/>
            <person name="Brown R.H."/>
            <person name="Butlin R.K."/>
            <person name="Caggese C."/>
            <person name="Calvi B.R."/>
            <person name="Bernardo de Carvalho A."/>
            <person name="Caspi A."/>
            <person name="Castrezana S."/>
            <person name="Celniker S.E."/>
            <person name="Chang J.L."/>
            <person name="Chapple C."/>
            <person name="Chatterji S."/>
            <person name="Chinwalla A."/>
            <person name="Civetta A."/>
            <person name="Clifton S.W."/>
            <person name="Comeron J.M."/>
            <person name="Costello J.C."/>
            <person name="Coyne J.A."/>
            <person name="Daub J."/>
            <person name="David R.G."/>
            <person name="Delcher A.L."/>
            <person name="Delehaunty K."/>
            <person name="Do C.B."/>
            <person name="Ebling H."/>
            <person name="Edwards K."/>
            <person name="Eickbush T."/>
            <person name="Evans J.D."/>
            <person name="Filipski A."/>
            <person name="Findeiss S."/>
            <person name="Freyhult E."/>
            <person name="Fulton L."/>
            <person name="Fulton R."/>
            <person name="Garcia A.C."/>
            <person name="Gardiner A."/>
            <person name="Garfield D.A."/>
            <person name="Garvin B.E."/>
            <person name="Gibson G."/>
            <person name="Gilbert D."/>
            <person name="Gnerre S."/>
            <person name="Godfrey J."/>
            <person name="Good R."/>
            <person name="Gotea V."/>
            <person name="Gravely B."/>
            <person name="Greenberg A.J."/>
            <person name="Griffiths-Jones S."/>
            <person name="Gross S."/>
            <person name="Guigo R."/>
            <person name="Gustafson E.A."/>
            <person name="Haerty W."/>
            <person name="Hahn M.W."/>
            <person name="Halligan D.L."/>
            <person name="Halpern A.L."/>
            <person name="Halter G.M."/>
            <person name="Han M.V."/>
            <person name="Heger A."/>
            <person name="Hillier L."/>
            <person name="Hinrichs A.S."/>
            <person name="Holmes I."/>
            <person name="Hoskins R.A."/>
            <person name="Hubisz M.J."/>
            <person name="Hultmark D."/>
            <person name="Huntley M.A."/>
            <person name="Jaffe D.B."/>
            <person name="Jagadeeshan S."/>
            <person name="Jeck W.R."/>
            <person name="Johnson J."/>
            <person name="Jones C.D."/>
            <person name="Jordan W.C."/>
            <person name="Karpen G.H."/>
            <person name="Kataoka E."/>
            <person name="Keightley P.D."/>
            <person name="Kheradpour P."/>
            <person name="Kirkness E.F."/>
            <person name="Koerich L.B."/>
            <person name="Kristiansen K."/>
            <person name="Kudrna D."/>
            <person name="Kulathinal R.J."/>
            <person name="Kumar S."/>
            <person name="Kwok R."/>
            <person name="Lander E."/>
            <person name="Langley C.H."/>
            <person name="Lapoint R."/>
            <person name="Lazzaro B.P."/>
            <person name="Lee S.J."/>
            <person name="Levesque L."/>
            <person name="Li R."/>
            <person name="Lin C.F."/>
            <person name="Lin M.F."/>
            <person name="Lindblad-Toh K."/>
            <person name="Llopart A."/>
            <person name="Long M."/>
            <person name="Low L."/>
            <person name="Lozovsky E."/>
            <person name="Lu J."/>
            <person name="Luo M."/>
            <person name="Machado C.A."/>
            <person name="Makalowski W."/>
            <person name="Marzo M."/>
            <person name="Matsuda M."/>
            <person name="Matzkin L."/>
            <person name="McAllister B."/>
            <person name="McBride C.S."/>
            <person name="McKernan B."/>
            <person name="McKernan K."/>
            <person name="Mendez-Lago M."/>
            <person name="Minx P."/>
            <person name="Mollenhauer M.U."/>
            <person name="Montooth K."/>
            <person name="Mount S.M."/>
            <person name="Mu X."/>
            <person name="Myers E."/>
            <person name="Negre B."/>
            <person name="Newfeld S."/>
            <person name="Nielsen R."/>
            <person name="Noor M.A."/>
            <person name="O'Grady P."/>
            <person name="Pachter L."/>
            <person name="Papaceit M."/>
            <person name="Parisi M.J."/>
            <person name="Parisi M."/>
            <person name="Parts L."/>
            <person name="Pedersen J.S."/>
            <person name="Pesole G."/>
            <person name="Phillippy A.M."/>
            <person name="Ponting C.P."/>
            <person name="Pop M."/>
            <person name="Porcelli D."/>
            <person name="Powell J.R."/>
            <person name="Prohaska S."/>
            <person name="Pruitt K."/>
            <person name="Puig M."/>
            <person name="Quesneville H."/>
            <person name="Ram K.R."/>
            <person name="Rand D."/>
            <person name="Rasmussen M.D."/>
            <person name="Reed L.K."/>
            <person name="Reenan R."/>
            <person name="Reily A."/>
            <person name="Remington K.A."/>
            <person name="Rieger T.T."/>
            <person name="Ritchie M.G."/>
            <person name="Robin C."/>
            <person name="Rogers Y.H."/>
            <person name="Rohde C."/>
            <person name="Rozas J."/>
            <person name="Rubenfield M.J."/>
            <person name="Ruiz A."/>
            <person name="Russo S."/>
            <person name="Salzberg S.L."/>
            <person name="Sanchez-Gracia A."/>
            <person name="Saranga D.J."/>
            <person name="Sato H."/>
            <person name="Schaeffer S.W."/>
            <person name="Schatz M.C."/>
            <person name="Schlenke T."/>
            <person name="Schwartz R."/>
            <person name="Segarra C."/>
            <person name="Singh R.S."/>
            <person name="Sirot L."/>
            <person name="Sirota M."/>
            <person name="Sisneros N.B."/>
            <person name="Smith C.D."/>
            <person name="Smith T.F."/>
            <person name="Spieth J."/>
            <person name="Stage D.E."/>
            <person name="Stark A."/>
            <person name="Stephan W."/>
            <person name="Strausberg R.L."/>
            <person name="Strempel S."/>
            <person name="Sturgill D."/>
            <person name="Sutton G."/>
            <person name="Sutton G.G."/>
            <person name="Tao W."/>
            <person name="Teichmann S."/>
            <person name="Tobari Y.N."/>
            <person name="Tomimura Y."/>
            <person name="Tsolas J.M."/>
            <person name="Valente V.L."/>
            <person name="Venter E."/>
            <person name="Venter J.C."/>
            <person name="Vicario S."/>
            <person name="Vieira F.G."/>
            <person name="Vilella A.J."/>
            <person name="Villasante A."/>
            <person name="Walenz B."/>
            <person name="Wang J."/>
            <person name="Wasserman M."/>
            <person name="Watts T."/>
            <person name="Wilson D."/>
            <person name="Wilson R.K."/>
            <person name="Wing R.A."/>
            <person name="Wolfner M.F."/>
            <person name="Wong A."/>
            <person name="Wong G.K."/>
            <person name="Wu C.I."/>
            <person name="Wu G."/>
            <person name="Yamamoto D."/>
            <person name="Yang H.P."/>
            <person name="Yang S.P."/>
            <person name="Yorke J.A."/>
            <person name="Yoshida K."/>
            <person name="Zdobnov E."/>
            <person name="Zhang P."/>
            <person name="Zhang Y."/>
            <person name="Zimin A.V."/>
            <person name="Baldwin J."/>
            <person name="Abdouelleil A."/>
            <person name="Abdulkadir J."/>
            <person name="Abebe A."/>
            <person name="Abera B."/>
            <person name="Abreu J."/>
            <person name="Acer S.C."/>
            <person name="Aftuck L."/>
            <person name="Alexander A."/>
            <person name="An P."/>
            <person name="Anderson E."/>
            <person name="Anderson S."/>
            <person name="Arachi H."/>
            <person name="Azer M."/>
            <person name="Bachantsang P."/>
            <person name="Barry A."/>
            <person name="Bayul T."/>
            <person name="Berlin A."/>
            <person name="Bessette D."/>
            <person name="Bloom T."/>
            <person name="Blye J."/>
            <person name="Boguslavskiy L."/>
            <person name="Bonnet C."/>
            <person name="Boukhgalter B."/>
            <person name="Bourzgui I."/>
            <person name="Brown A."/>
            <person name="Cahill P."/>
            <person name="Channer S."/>
            <person name="Cheshatsang Y."/>
            <person name="Chuda L."/>
            <person name="Citroen M."/>
            <person name="Collymore A."/>
            <person name="Cooke P."/>
            <person name="Costello M."/>
            <person name="D'Aco K."/>
            <person name="Daza R."/>
            <person name="De Haan G."/>
            <person name="DeGray S."/>
            <person name="DeMaso C."/>
            <person name="Dhargay N."/>
            <person name="Dooley K."/>
            <person name="Dooley E."/>
            <person name="Doricent M."/>
            <person name="Dorje P."/>
            <person name="Dorjee K."/>
            <person name="Dupes A."/>
            <person name="Elong R."/>
            <person name="Falk J."/>
            <person name="Farina A."/>
            <person name="Faro S."/>
            <person name="Ferguson D."/>
            <person name="Fisher S."/>
            <person name="Foley C.D."/>
            <person name="Franke A."/>
            <person name="Friedrich D."/>
            <person name="Gadbois L."/>
            <person name="Gearin G."/>
            <person name="Gearin C.R."/>
            <person name="Giannoukos G."/>
            <person name="Goode T."/>
            <person name="Graham J."/>
            <person name="Grandbois E."/>
            <person name="Grewal S."/>
            <person name="Gyaltsen K."/>
            <person name="Hafez N."/>
            <person name="Hagos B."/>
            <person name="Hall J."/>
            <person name="Henson C."/>
            <person name="Hollinger A."/>
            <person name="Honan T."/>
            <person name="Huard M.D."/>
            <person name="Hughes L."/>
            <person name="Hurhula B."/>
            <person name="Husby M.E."/>
            <person name="Kamat A."/>
            <person name="Kanga B."/>
            <person name="Kashin S."/>
            <person name="Khazanovich D."/>
            <person name="Kisner P."/>
            <person name="Lance K."/>
            <person name="Lara M."/>
            <person name="Lee W."/>
            <person name="Lennon N."/>
            <person name="Letendre F."/>
            <person name="LeVine R."/>
            <person name="Lipovsky A."/>
            <person name="Liu X."/>
            <person name="Liu J."/>
            <person name="Liu S."/>
            <person name="Lokyitsang T."/>
            <person name="Lokyitsang Y."/>
            <person name="Lubonja R."/>
            <person name="Lui A."/>
            <person name="MacDonald P."/>
            <person name="Magnisalis V."/>
            <person name="Maru K."/>
            <person name="Matthews C."/>
            <person name="McCusker W."/>
            <person name="McDonough S."/>
            <person name="Mehta T."/>
            <person name="Meldrim J."/>
            <person name="Meneus L."/>
            <person name="Mihai O."/>
            <person name="Mihalev A."/>
            <person name="Mihova T."/>
            <person name="Mittelman R."/>
            <person name="Mlenga V."/>
            <person name="Montmayeur A."/>
            <person name="Mulrain L."/>
            <person name="Navidi A."/>
            <person name="Naylor J."/>
            <person name="Negash T."/>
            <person name="Nguyen T."/>
            <person name="Nguyen N."/>
            <person name="Nicol R."/>
            <person name="Norbu C."/>
            <person name="Norbu N."/>
            <person name="Novod N."/>
            <person name="O'Neill B."/>
            <person name="Osman S."/>
            <person name="Markiewicz E."/>
            <person name="Oyono O.L."/>
            <person name="Patti C."/>
            <person name="Phunkhang P."/>
            <person name="Pierre F."/>
            <person name="Priest M."/>
            <person name="Raghuraman S."/>
            <person name="Rege F."/>
            <person name="Reyes R."/>
            <person name="Rise C."/>
            <person name="Rogov P."/>
            <person name="Ross K."/>
            <person name="Ryan E."/>
            <person name="Settipalli S."/>
            <person name="Shea T."/>
            <person name="Sherpa N."/>
            <person name="Shi L."/>
            <person name="Shih D."/>
            <person name="Sparrow T."/>
            <person name="Spaulding J."/>
            <person name="Stalker J."/>
            <person name="Stange-Thomann N."/>
            <person name="Stavropoulos S."/>
            <person name="Stone C."/>
            <person name="Strader C."/>
            <person name="Tesfaye S."/>
            <person name="Thomson T."/>
            <person name="Thoulutsang Y."/>
            <person name="Thoulutsang D."/>
            <person name="Topham K."/>
            <person name="Topping I."/>
            <person name="Tsamla T."/>
            <person name="Vassiliev H."/>
            <person name="Vo A."/>
            <person name="Wangchuk T."/>
            <person name="Wangdi T."/>
            <person name="Weiand M."/>
            <person name="Wilkinson J."/>
            <person name="Wilson A."/>
            <person name="Yadav S."/>
            <person name="Young G."/>
            <person name="Yu Q."/>
            <person name="Zembek L."/>
            <person name="Zhong D."/>
            <person name="Zimmer A."/>
            <person name="Zwirko Z."/>
            <person name="Jaffe D.B."/>
            <person name="Alvarez P."/>
            <person name="Brockman W."/>
            <person name="Butler J."/>
            <person name="Chin C."/>
            <person name="Gnerre S."/>
            <person name="Grabherr M."/>
            <person name="Kleber M."/>
            <person name="Mauceli E."/>
            <person name="MacCallum I."/>
        </authorList>
    </citation>
    <scope>NUCLEOTIDE SEQUENCE [LARGE SCALE GENOMIC DNA]</scope>
    <source>
        <strain evidence="2">MSH-3 / Tucson 14011-0111.49</strain>
    </source>
</reference>
<gene>
    <name evidence="1" type="primary">Dper\GL15501</name>
    <name evidence="1" type="ORF">Dper_GL15501</name>
</gene>
<dbReference type="HOGENOM" id="CLU_3126570_0_0_1"/>
<dbReference type="AlphaFoldDB" id="B4H6K0"/>
<keyword evidence="2" id="KW-1185">Reference proteome</keyword>
<sequence length="50" mass="5963">MLANIHAQICLYLESRTRMSCCACPYADQLQAAEFQRQSLHDQYFRQRPR</sequence>
<protein>
    <submittedName>
        <fullName evidence="1">GL15501</fullName>
    </submittedName>
</protein>
<organism evidence="2">
    <name type="scientific">Drosophila persimilis</name>
    <name type="common">Fruit fly</name>
    <dbReference type="NCBI Taxonomy" id="7234"/>
    <lineage>
        <taxon>Eukaryota</taxon>
        <taxon>Metazoa</taxon>
        <taxon>Ecdysozoa</taxon>
        <taxon>Arthropoda</taxon>
        <taxon>Hexapoda</taxon>
        <taxon>Insecta</taxon>
        <taxon>Pterygota</taxon>
        <taxon>Neoptera</taxon>
        <taxon>Endopterygota</taxon>
        <taxon>Diptera</taxon>
        <taxon>Brachycera</taxon>
        <taxon>Muscomorpha</taxon>
        <taxon>Ephydroidea</taxon>
        <taxon>Drosophilidae</taxon>
        <taxon>Drosophila</taxon>
        <taxon>Sophophora</taxon>
    </lineage>
</organism>
<name>B4H6K0_DROPE</name>
<accession>B4H6K0</accession>
<proteinExistence type="predicted"/>
<evidence type="ECO:0000313" key="1">
    <source>
        <dbReference type="EMBL" id="EDW33428.1"/>
    </source>
</evidence>
<dbReference type="Proteomes" id="UP000008744">
    <property type="component" value="Unassembled WGS sequence"/>
</dbReference>
<evidence type="ECO:0000313" key="2">
    <source>
        <dbReference type="Proteomes" id="UP000008744"/>
    </source>
</evidence>